<sequence>MEFPATFSRLTVLDIKNPRWSSPEHIQIDCEITIVMDGPEPAPETIPFTACPWDTFGDHCPAIFEHAANMPGIKEYERPDVTVEDLQAEFDKIWPDVLLGLADEKTIELAKNLRVQIKAMS</sequence>
<accession>A0AAE8BRX0</accession>
<gene>
    <name evidence="1" type="primary">46</name>
    <name evidence="1" type="ORF">AH05_46</name>
</gene>
<organism evidence="1 2">
    <name type="scientific">Pseudomonas phage AH05</name>
    <dbReference type="NCBI Taxonomy" id="2869574"/>
    <lineage>
        <taxon>Viruses</taxon>
        <taxon>Duplodnaviria</taxon>
        <taxon>Heunggongvirae</taxon>
        <taxon>Uroviricota</taxon>
        <taxon>Caudoviricetes</taxon>
        <taxon>Autographivirales</taxon>
        <taxon>Autotranscriptaviridae</taxon>
        <taxon>Studiervirinae</taxon>
        <taxon>Ghunavirus</taxon>
        <taxon>Ghunavirus AH05</taxon>
    </lineage>
</organism>
<dbReference type="Proteomes" id="UP000828094">
    <property type="component" value="Segment"/>
</dbReference>
<reference evidence="1 2" key="1">
    <citation type="submission" date="2021-07" db="EMBL/GenBank/DDBJ databases">
        <authorList>
            <person name="Roth S.J."/>
            <person name="Krukonis G.P."/>
            <person name="Delesalle V.A."/>
        </authorList>
    </citation>
    <scope>NUCLEOTIDE SEQUENCE [LARGE SCALE GENOMIC DNA]</scope>
</reference>
<dbReference type="EMBL" id="MZ501272">
    <property type="protein sequence ID" value="QZA71355.1"/>
    <property type="molecule type" value="Genomic_DNA"/>
</dbReference>
<keyword evidence="2" id="KW-1185">Reference proteome</keyword>
<protein>
    <submittedName>
        <fullName evidence="1">Tail fiber protein</fullName>
    </submittedName>
</protein>
<evidence type="ECO:0000313" key="1">
    <source>
        <dbReference type="EMBL" id="QZA71355.1"/>
    </source>
</evidence>
<evidence type="ECO:0000313" key="2">
    <source>
        <dbReference type="Proteomes" id="UP000828094"/>
    </source>
</evidence>
<proteinExistence type="predicted"/>
<name>A0AAE8BRX0_9CAUD</name>